<evidence type="ECO:0000313" key="3">
    <source>
        <dbReference type="EMBL" id="KAL3869958.1"/>
    </source>
</evidence>
<keyword evidence="1" id="KW-0812">Transmembrane</keyword>
<dbReference type="Proteomes" id="UP001634394">
    <property type="component" value="Unassembled WGS sequence"/>
</dbReference>
<comment type="caution">
    <text evidence="3">The sequence shown here is derived from an EMBL/GenBank/DDBJ whole genome shotgun (WGS) entry which is preliminary data.</text>
</comment>
<gene>
    <name evidence="3" type="ORF">ACJMK2_042578</name>
</gene>
<name>A0ABD3W9P4_SINWO</name>
<evidence type="ECO:0000313" key="4">
    <source>
        <dbReference type="Proteomes" id="UP001634394"/>
    </source>
</evidence>
<reference evidence="3 4" key="1">
    <citation type="submission" date="2024-11" db="EMBL/GenBank/DDBJ databases">
        <title>Chromosome-level genome assembly of the freshwater bivalve Anodonta woodiana.</title>
        <authorList>
            <person name="Chen X."/>
        </authorList>
    </citation>
    <scope>NUCLEOTIDE SEQUENCE [LARGE SCALE GENOMIC DNA]</scope>
    <source>
        <strain evidence="3">MN2024</strain>
        <tissue evidence="3">Gills</tissue>
    </source>
</reference>
<sequence>MMIARLLFLLVTLVDGQQICEPKWRCADLSQDVLCQDVPGAVEIEDIAGLDLPGCINCSCCKPEYAHILVDETVSDPDVTVITNASSVKECIDLSFIPRRGDQNDVWPWAVGIKQNESFYECYIFLAYNGEKLQTSASFKDEEGMTLYLRENTCKAYCDCPCDAYDMINKVSPYINLTYEEKLLALQGRIAEIQMELGLNKKNVSKVVRNTLSAPDKRVSAKVVGVMCGVMVLTFMIAAIIGLDLPNLLSIFKQIYWLTEEVCGMCKQKMINMKRKIKAERKPHI</sequence>
<organism evidence="3 4">
    <name type="scientific">Sinanodonta woodiana</name>
    <name type="common">Chinese pond mussel</name>
    <name type="synonym">Anodonta woodiana</name>
    <dbReference type="NCBI Taxonomy" id="1069815"/>
    <lineage>
        <taxon>Eukaryota</taxon>
        <taxon>Metazoa</taxon>
        <taxon>Spiralia</taxon>
        <taxon>Lophotrochozoa</taxon>
        <taxon>Mollusca</taxon>
        <taxon>Bivalvia</taxon>
        <taxon>Autobranchia</taxon>
        <taxon>Heteroconchia</taxon>
        <taxon>Palaeoheterodonta</taxon>
        <taxon>Unionida</taxon>
        <taxon>Unionoidea</taxon>
        <taxon>Unionidae</taxon>
        <taxon>Unioninae</taxon>
        <taxon>Sinanodonta</taxon>
    </lineage>
</organism>
<keyword evidence="2" id="KW-0732">Signal</keyword>
<keyword evidence="4" id="KW-1185">Reference proteome</keyword>
<feature type="signal peptide" evidence="2">
    <location>
        <begin position="1"/>
        <end position="16"/>
    </location>
</feature>
<protein>
    <submittedName>
        <fullName evidence="3">Uncharacterized protein</fullName>
    </submittedName>
</protein>
<feature type="transmembrane region" description="Helical" evidence="1">
    <location>
        <begin position="223"/>
        <end position="243"/>
    </location>
</feature>
<dbReference type="EMBL" id="JBJQND010000008">
    <property type="protein sequence ID" value="KAL3869958.1"/>
    <property type="molecule type" value="Genomic_DNA"/>
</dbReference>
<dbReference type="AlphaFoldDB" id="A0ABD3W9P4"/>
<feature type="chain" id="PRO_5044815357" evidence="2">
    <location>
        <begin position="17"/>
        <end position="285"/>
    </location>
</feature>
<keyword evidence="1" id="KW-0472">Membrane</keyword>
<proteinExistence type="predicted"/>
<accession>A0ABD3W9P4</accession>
<evidence type="ECO:0000256" key="2">
    <source>
        <dbReference type="SAM" id="SignalP"/>
    </source>
</evidence>
<evidence type="ECO:0000256" key="1">
    <source>
        <dbReference type="SAM" id="Phobius"/>
    </source>
</evidence>
<keyword evidence="1" id="KW-1133">Transmembrane helix</keyword>